<dbReference type="EMBL" id="JAHLJV010000017">
    <property type="protein sequence ID" value="KAK1595072.1"/>
    <property type="molecule type" value="Genomic_DNA"/>
</dbReference>
<name>A0AAD8Q348_9PEZI</name>
<reference evidence="2" key="1">
    <citation type="submission" date="2021-06" db="EMBL/GenBank/DDBJ databases">
        <title>Comparative genomics, transcriptomics and evolutionary studies reveal genomic signatures of adaptation to plant cell wall in hemibiotrophic fungi.</title>
        <authorList>
            <consortium name="DOE Joint Genome Institute"/>
            <person name="Baroncelli R."/>
            <person name="Diaz J.F."/>
            <person name="Benocci T."/>
            <person name="Peng M."/>
            <person name="Battaglia E."/>
            <person name="Haridas S."/>
            <person name="Andreopoulos W."/>
            <person name="Labutti K."/>
            <person name="Pangilinan J."/>
            <person name="Floch G.L."/>
            <person name="Makela M.R."/>
            <person name="Henrissat B."/>
            <person name="Grigoriev I.V."/>
            <person name="Crouch J.A."/>
            <person name="De Vries R.P."/>
            <person name="Sukno S.A."/>
            <person name="Thon M.R."/>
        </authorList>
    </citation>
    <scope>NUCLEOTIDE SEQUENCE</scope>
    <source>
        <strain evidence="2">CBS 125086</strain>
    </source>
</reference>
<dbReference type="GeneID" id="85441608"/>
<proteinExistence type="predicted"/>
<keyword evidence="1" id="KW-0472">Membrane</keyword>
<evidence type="ECO:0000313" key="2">
    <source>
        <dbReference type="EMBL" id="KAK1595072.1"/>
    </source>
</evidence>
<keyword evidence="1" id="KW-1133">Transmembrane helix</keyword>
<dbReference type="Proteomes" id="UP001230504">
    <property type="component" value="Unassembled WGS sequence"/>
</dbReference>
<comment type="caution">
    <text evidence="2">The sequence shown here is derived from an EMBL/GenBank/DDBJ whole genome shotgun (WGS) entry which is preliminary data.</text>
</comment>
<evidence type="ECO:0000313" key="3">
    <source>
        <dbReference type="Proteomes" id="UP001230504"/>
    </source>
</evidence>
<protein>
    <submittedName>
        <fullName evidence="2">Uncharacterized protein</fullName>
    </submittedName>
</protein>
<gene>
    <name evidence="2" type="ORF">LY79DRAFT_548015</name>
</gene>
<feature type="transmembrane region" description="Helical" evidence="1">
    <location>
        <begin position="72"/>
        <end position="93"/>
    </location>
</feature>
<feature type="transmembrane region" description="Helical" evidence="1">
    <location>
        <begin position="99"/>
        <end position="116"/>
    </location>
</feature>
<sequence length="136" mass="14940">MAPCWRPDRQRIWALYAVVTIGNTGIGSPARCDHFLSRYAARSAIWADAVGSEPGGRVRGLRVSRTRRSRNTMMVMIVIMIMTTATMASLLSGSPPWCFAHLLLLILSLFLTLISLRAGFWADSVAPYDGPSDSPL</sequence>
<keyword evidence="3" id="KW-1185">Reference proteome</keyword>
<dbReference type="AlphaFoldDB" id="A0AAD8Q348"/>
<accession>A0AAD8Q348</accession>
<dbReference type="RefSeq" id="XP_060416161.1">
    <property type="nucleotide sequence ID" value="XM_060557368.1"/>
</dbReference>
<organism evidence="2 3">
    <name type="scientific">Colletotrichum navitas</name>
    <dbReference type="NCBI Taxonomy" id="681940"/>
    <lineage>
        <taxon>Eukaryota</taxon>
        <taxon>Fungi</taxon>
        <taxon>Dikarya</taxon>
        <taxon>Ascomycota</taxon>
        <taxon>Pezizomycotina</taxon>
        <taxon>Sordariomycetes</taxon>
        <taxon>Hypocreomycetidae</taxon>
        <taxon>Glomerellales</taxon>
        <taxon>Glomerellaceae</taxon>
        <taxon>Colletotrichum</taxon>
        <taxon>Colletotrichum graminicola species complex</taxon>
    </lineage>
</organism>
<evidence type="ECO:0000256" key="1">
    <source>
        <dbReference type="SAM" id="Phobius"/>
    </source>
</evidence>
<keyword evidence="1" id="KW-0812">Transmembrane</keyword>